<sequence length="184" mass="20058">MDIEISESIEEKFDPTPNVCSVGRRSHDGWIGFEKVRELSTKGVGKVVAARCKACGRVLKGHTRSNLVAHKNTCTQISGEIRKSHDGWVGFEKVRETTVRGTGRVVAAQCKACKRILKGHTKANLDAHKLTCPKLTNKPVQPLLSANGQKFIVLNGVNQGQTVHAKLIPLIVNSDGTIQRKVCA</sequence>
<proteinExistence type="predicted"/>
<reference evidence="1" key="1">
    <citation type="submission" date="2023-04" db="EMBL/GenBank/DDBJ databases">
        <title>A chromosome-level genome assembly of the parasitoid wasp Eretmocerus hayati.</title>
        <authorList>
            <person name="Zhong Y."/>
            <person name="Liu S."/>
            <person name="Liu Y."/>
        </authorList>
    </citation>
    <scope>NUCLEOTIDE SEQUENCE</scope>
    <source>
        <strain evidence="1">ZJU_SS_LIU_2023</strain>
    </source>
</reference>
<keyword evidence="2" id="KW-1185">Reference proteome</keyword>
<dbReference type="Proteomes" id="UP001239111">
    <property type="component" value="Chromosome 1"/>
</dbReference>
<organism evidence="1 2">
    <name type="scientific">Eretmocerus hayati</name>
    <dbReference type="NCBI Taxonomy" id="131215"/>
    <lineage>
        <taxon>Eukaryota</taxon>
        <taxon>Metazoa</taxon>
        <taxon>Ecdysozoa</taxon>
        <taxon>Arthropoda</taxon>
        <taxon>Hexapoda</taxon>
        <taxon>Insecta</taxon>
        <taxon>Pterygota</taxon>
        <taxon>Neoptera</taxon>
        <taxon>Endopterygota</taxon>
        <taxon>Hymenoptera</taxon>
        <taxon>Apocrita</taxon>
        <taxon>Proctotrupomorpha</taxon>
        <taxon>Chalcidoidea</taxon>
        <taxon>Aphelinidae</taxon>
        <taxon>Aphelininae</taxon>
        <taxon>Eretmocerus</taxon>
    </lineage>
</organism>
<dbReference type="EMBL" id="CM056741">
    <property type="protein sequence ID" value="KAJ8682948.1"/>
    <property type="molecule type" value="Genomic_DNA"/>
</dbReference>
<comment type="caution">
    <text evidence="1">The sequence shown here is derived from an EMBL/GenBank/DDBJ whole genome shotgun (WGS) entry which is preliminary data.</text>
</comment>
<accession>A0ACC2PIT4</accession>
<evidence type="ECO:0000313" key="1">
    <source>
        <dbReference type="EMBL" id="KAJ8682948.1"/>
    </source>
</evidence>
<name>A0ACC2PIT4_9HYME</name>
<gene>
    <name evidence="1" type="ORF">QAD02_018740</name>
</gene>
<protein>
    <submittedName>
        <fullName evidence="1">Uncharacterized protein</fullName>
    </submittedName>
</protein>
<evidence type="ECO:0000313" key="2">
    <source>
        <dbReference type="Proteomes" id="UP001239111"/>
    </source>
</evidence>